<feature type="non-terminal residue" evidence="1">
    <location>
        <position position="1"/>
    </location>
</feature>
<proteinExistence type="predicted"/>
<protein>
    <submittedName>
        <fullName evidence="1">Uncharacterized protein</fullName>
    </submittedName>
</protein>
<name>A0A0H5QJ45_9EUKA</name>
<sequence>PRRPSVSYCMFPGVFQKNYLAARWCPCGVNPDLKKIAREQSIPILEPQELCLADKVFQTIAFSKLRLYDLLPSVPYRSTDSMRPRWRAMETINQRIKQFASLRSFRHGTDFKHNHVFGSIIQITLLCLEDEPIYFPEFG</sequence>
<accession>A0A0H5QJ45</accession>
<dbReference type="AlphaFoldDB" id="A0A0H5QJ45"/>
<dbReference type="EMBL" id="HACM01001235">
    <property type="protein sequence ID" value="CRZ01677.1"/>
    <property type="molecule type" value="Transcribed_RNA"/>
</dbReference>
<reference evidence="1" key="1">
    <citation type="submission" date="2015-04" db="EMBL/GenBank/DDBJ databases">
        <title>The genome sequence of the plant pathogenic Rhizarian Plasmodiophora brassicae reveals insights in its biotrophic life cycle and the origin of chitin synthesis.</title>
        <authorList>
            <person name="Schwelm A."/>
            <person name="Fogelqvist J."/>
            <person name="Knaust A."/>
            <person name="Julke S."/>
            <person name="Lilja T."/>
            <person name="Dhandapani V."/>
            <person name="Bonilla-Rosso G."/>
            <person name="Karlsson M."/>
            <person name="Shevchenko A."/>
            <person name="Choi S.R."/>
            <person name="Kim H.G."/>
            <person name="Park J.Y."/>
            <person name="Lim Y.P."/>
            <person name="Ludwig-Muller J."/>
            <person name="Dixelius C."/>
        </authorList>
    </citation>
    <scope>NUCLEOTIDE SEQUENCE</scope>
    <source>
        <tissue evidence="1">Potato root galls</tissue>
    </source>
</reference>
<organism evidence="1">
    <name type="scientific">Spongospora subterranea</name>
    <dbReference type="NCBI Taxonomy" id="70186"/>
    <lineage>
        <taxon>Eukaryota</taxon>
        <taxon>Sar</taxon>
        <taxon>Rhizaria</taxon>
        <taxon>Endomyxa</taxon>
        <taxon>Phytomyxea</taxon>
        <taxon>Plasmodiophorida</taxon>
        <taxon>Plasmodiophoridae</taxon>
        <taxon>Spongospora</taxon>
    </lineage>
</organism>
<evidence type="ECO:0000313" key="1">
    <source>
        <dbReference type="EMBL" id="CRZ01677.1"/>
    </source>
</evidence>